<dbReference type="Proteomes" id="UP000546244">
    <property type="component" value="Unassembled WGS sequence"/>
</dbReference>
<dbReference type="RefSeq" id="WP_185620169.1">
    <property type="nucleotide sequence ID" value="NZ_JAARMV010000009.1"/>
</dbReference>
<name>A0A7X1A9Q7_9LIST</name>
<sequence>MGEKLGFFDNNRKNKNDTEKSGKFDIGYKGKMAPKSPDKPDATVNTSQVDIPNRNVVASQNKSKKEPRKTIGIPEEQYFEFMALMEVSEYTFTYELLGELIDSRLETLSSTDLRMYNATIESLKRKEEKRKQKKKR</sequence>
<evidence type="ECO:0000256" key="1">
    <source>
        <dbReference type="SAM" id="MobiDB-lite"/>
    </source>
</evidence>
<dbReference type="EMBL" id="JAARMV010000009">
    <property type="protein sequence ID" value="MBC2373775.1"/>
    <property type="molecule type" value="Genomic_DNA"/>
</dbReference>
<comment type="caution">
    <text evidence="2">The sequence shown here is derived from an EMBL/GenBank/DDBJ whole genome shotgun (WGS) entry which is preliminary data.</text>
</comment>
<feature type="compositionally biased region" description="Basic and acidic residues" evidence="1">
    <location>
        <begin position="10"/>
        <end position="28"/>
    </location>
</feature>
<protein>
    <recommendedName>
        <fullName evidence="4">Replication-associated protein</fullName>
    </recommendedName>
</protein>
<evidence type="ECO:0008006" key="4">
    <source>
        <dbReference type="Google" id="ProtNLM"/>
    </source>
</evidence>
<proteinExistence type="predicted"/>
<dbReference type="AlphaFoldDB" id="A0A7X1A9Q7"/>
<organism evidence="2 3">
    <name type="scientific">Listeria booriae</name>
    <dbReference type="NCBI Taxonomy" id="1552123"/>
    <lineage>
        <taxon>Bacteria</taxon>
        <taxon>Bacillati</taxon>
        <taxon>Bacillota</taxon>
        <taxon>Bacilli</taxon>
        <taxon>Bacillales</taxon>
        <taxon>Listeriaceae</taxon>
        <taxon>Listeria</taxon>
    </lineage>
</organism>
<reference evidence="2 3" key="1">
    <citation type="submission" date="2020-03" db="EMBL/GenBank/DDBJ databases">
        <title>Soil Listeria distribution.</title>
        <authorList>
            <person name="Liao J."/>
            <person name="Wiedmann M."/>
        </authorList>
    </citation>
    <scope>NUCLEOTIDE SEQUENCE [LARGE SCALE GENOMIC DNA]</scope>
    <source>
        <strain evidence="2 3">FSL L7-1850</strain>
    </source>
</reference>
<evidence type="ECO:0000313" key="3">
    <source>
        <dbReference type="Proteomes" id="UP000546244"/>
    </source>
</evidence>
<gene>
    <name evidence="2" type="ORF">HBP98_17320</name>
</gene>
<feature type="compositionally biased region" description="Polar residues" evidence="1">
    <location>
        <begin position="43"/>
        <end position="61"/>
    </location>
</feature>
<evidence type="ECO:0000313" key="2">
    <source>
        <dbReference type="EMBL" id="MBC2373775.1"/>
    </source>
</evidence>
<feature type="region of interest" description="Disordered" evidence="1">
    <location>
        <begin position="1"/>
        <end position="69"/>
    </location>
</feature>
<accession>A0A7X1A9Q7</accession>